<dbReference type="GO" id="GO:0000290">
    <property type="term" value="P:deadenylation-dependent decapping of nuclear-transcribed mRNA"/>
    <property type="evidence" value="ECO:0007669"/>
    <property type="project" value="InterPro"/>
</dbReference>
<dbReference type="GO" id="GO:0016787">
    <property type="term" value="F:hydrolase activity"/>
    <property type="evidence" value="ECO:0007669"/>
    <property type="project" value="InterPro"/>
</dbReference>
<feature type="binding site" evidence="3">
    <location>
        <begin position="249"/>
        <end position="260"/>
    </location>
    <ligand>
        <name>substrate</name>
    </ligand>
</feature>
<dbReference type="Gene3D" id="3.30.428.10">
    <property type="entry name" value="HIT-like"/>
    <property type="match status" value="1"/>
</dbReference>
<name>A0A0F7SSR0_PHARH</name>
<dbReference type="AlphaFoldDB" id="A0A0F7SSR0"/>
<sequence>MKDLDSDKATIPSHKITLDQIKQFDFERILNDDPALKTLCLLGKIPDKDGSLKQPAIFNLEKRAFNAKLNDPHTTELLANLSNLTITGANDIYHWSTGWLGESRPADIKVSIISPCTDVHIKKHSKQKTHLVRETPELYNKVTLPFIQSFPASRTQWVRNILNGVSEQEDVVYTSPAPLGFTLLPDAKWDRKTLATLYLTMISKEPIPSLRSLRAQHLPLLREMRVSAEREIRAKWPDVERGTLRFFIHYQPSYYHFHVHVTHVSYNGALGMSVERAHLLDNVISLLEIDGDIFDKMTLTYALGEMHGLWKPMKEHGGWEDPSLQDE</sequence>
<evidence type="ECO:0000256" key="2">
    <source>
        <dbReference type="PIRSR" id="PIRSR028973-1"/>
    </source>
</evidence>
<feature type="binding site" evidence="3">
    <location>
        <position position="167"/>
    </location>
    <ligand>
        <name>substrate</name>
    </ligand>
</feature>
<reference evidence="4" key="1">
    <citation type="submission" date="2014-08" db="EMBL/GenBank/DDBJ databases">
        <authorList>
            <person name="Sharma Rahul"/>
            <person name="Thines Marco"/>
        </authorList>
    </citation>
    <scope>NUCLEOTIDE SEQUENCE</scope>
</reference>
<dbReference type="GO" id="GO:0005634">
    <property type="term" value="C:nucleus"/>
    <property type="evidence" value="ECO:0007669"/>
    <property type="project" value="TreeGrafter"/>
</dbReference>
<feature type="binding site" evidence="3">
    <location>
        <position position="157"/>
    </location>
    <ligand>
        <name>substrate</name>
    </ligand>
</feature>
<dbReference type="GO" id="GO:0000340">
    <property type="term" value="F:RNA 7-methylguanosine cap binding"/>
    <property type="evidence" value="ECO:0007669"/>
    <property type="project" value="TreeGrafter"/>
</dbReference>
<comment type="similarity">
    <text evidence="1">Belongs to the HIT family.</text>
</comment>
<dbReference type="PANTHER" id="PTHR12978:SF0">
    <property type="entry name" value="M7GPPPX DIPHOSPHATASE"/>
    <property type="match status" value="1"/>
</dbReference>
<dbReference type="EMBL" id="LN483157">
    <property type="protein sequence ID" value="CED83580.1"/>
    <property type="molecule type" value="Genomic_DNA"/>
</dbReference>
<dbReference type="SUPFAM" id="SSF102860">
    <property type="entry name" value="mRNA decapping enzyme DcpS N-terminal domain"/>
    <property type="match status" value="1"/>
</dbReference>
<evidence type="ECO:0000256" key="1">
    <source>
        <dbReference type="ARBA" id="ARBA00010208"/>
    </source>
</evidence>
<feature type="binding site" evidence="3">
    <location>
        <position position="188"/>
    </location>
    <ligand>
        <name>substrate</name>
    </ligand>
</feature>
<feature type="active site" description="Nucleophile" evidence="2">
    <location>
        <position position="258"/>
    </location>
</feature>
<evidence type="ECO:0000313" key="4">
    <source>
        <dbReference type="EMBL" id="CED83580.1"/>
    </source>
</evidence>
<dbReference type="Pfam" id="PF05652">
    <property type="entry name" value="DcpS"/>
    <property type="match status" value="1"/>
</dbReference>
<dbReference type="InterPro" id="IPR008594">
    <property type="entry name" value="DcpS/DCS2"/>
</dbReference>
<dbReference type="PANTHER" id="PTHR12978">
    <property type="entry name" value="HISTIDINE TRIAD HIT PROTEIN MEMBER"/>
    <property type="match status" value="1"/>
</dbReference>
<evidence type="ECO:0000256" key="3">
    <source>
        <dbReference type="PIRSR" id="PIRSR028973-2"/>
    </source>
</evidence>
<dbReference type="SUPFAM" id="SSF54197">
    <property type="entry name" value="HIT-like"/>
    <property type="match status" value="1"/>
</dbReference>
<dbReference type="GO" id="GO:0000932">
    <property type="term" value="C:P-body"/>
    <property type="evidence" value="ECO:0007669"/>
    <property type="project" value="TreeGrafter"/>
</dbReference>
<proteinExistence type="inferred from homology"/>
<dbReference type="InterPro" id="IPR036265">
    <property type="entry name" value="HIT-like_sf"/>
</dbReference>
<dbReference type="InterPro" id="IPR011145">
    <property type="entry name" value="Scavenger_mRNA_decap_enz_N"/>
</dbReference>
<accession>A0A0F7SSR0</accession>
<organism evidence="4">
    <name type="scientific">Phaffia rhodozyma</name>
    <name type="common">Yeast</name>
    <name type="synonym">Xanthophyllomyces dendrorhous</name>
    <dbReference type="NCBI Taxonomy" id="264483"/>
    <lineage>
        <taxon>Eukaryota</taxon>
        <taxon>Fungi</taxon>
        <taxon>Dikarya</taxon>
        <taxon>Basidiomycota</taxon>
        <taxon>Agaricomycotina</taxon>
        <taxon>Tremellomycetes</taxon>
        <taxon>Cystofilobasidiales</taxon>
        <taxon>Mrakiaceae</taxon>
        <taxon>Phaffia</taxon>
    </lineage>
</organism>
<feature type="binding site" evidence="3">
    <location>
        <position position="186"/>
    </location>
    <ligand>
        <name>substrate</name>
    </ligand>
</feature>
<dbReference type="PIRSF" id="PIRSF028973">
    <property type="entry name" value="Scavenger_mRNA_decap_enz"/>
    <property type="match status" value="1"/>
</dbReference>
<protein>
    <submittedName>
        <fullName evidence="4">Uncharacterized conserved protein</fullName>
    </submittedName>
</protein>
<dbReference type="Gene3D" id="3.30.200.40">
    <property type="entry name" value="Scavenger mRNA decapping enzyme, N-terminal domain"/>
    <property type="match status" value="1"/>
</dbReference>
<dbReference type="Pfam" id="PF11969">
    <property type="entry name" value="DcpS_C"/>
    <property type="match status" value="1"/>
</dbReference>